<evidence type="ECO:0000259" key="6">
    <source>
        <dbReference type="Pfam" id="PF02211"/>
    </source>
</evidence>
<dbReference type="InterPro" id="IPR042262">
    <property type="entry name" value="CN_hydtase_beta_C"/>
</dbReference>
<dbReference type="InterPro" id="IPR024690">
    <property type="entry name" value="CN_hydtase_beta_dom_C"/>
</dbReference>
<comment type="similarity">
    <text evidence="2 5">Belongs to the nitrile hydratase subunit beta family.</text>
</comment>
<comment type="catalytic activity">
    <reaction evidence="4 5">
        <text>an aliphatic primary amide = an aliphatic nitrile + H2O</text>
        <dbReference type="Rhea" id="RHEA:12673"/>
        <dbReference type="ChEBI" id="CHEBI:15377"/>
        <dbReference type="ChEBI" id="CHEBI:65285"/>
        <dbReference type="ChEBI" id="CHEBI:80291"/>
        <dbReference type="EC" id="4.2.1.84"/>
    </reaction>
</comment>
<proteinExistence type="inferred from homology"/>
<dbReference type="EC" id="4.2.1.84" evidence="5"/>
<dbReference type="GO" id="GO:0046914">
    <property type="term" value="F:transition metal ion binding"/>
    <property type="evidence" value="ECO:0007669"/>
    <property type="project" value="InterPro"/>
</dbReference>
<accession>A0A5E4SP08</accession>
<evidence type="ECO:0000313" key="9">
    <source>
        <dbReference type="Proteomes" id="UP000414233"/>
    </source>
</evidence>
<keyword evidence="9" id="KW-1185">Reference proteome</keyword>
<gene>
    <name evidence="8" type="ORF">PTE30175_00815</name>
</gene>
<dbReference type="InterPro" id="IPR008990">
    <property type="entry name" value="Elect_transpt_acc-like_dom_sf"/>
</dbReference>
<feature type="domain" description="Nitrile hydratase beta subunit-like N-terminal" evidence="7">
    <location>
        <begin position="1"/>
        <end position="100"/>
    </location>
</feature>
<evidence type="ECO:0000256" key="1">
    <source>
        <dbReference type="ARBA" id="ARBA00004042"/>
    </source>
</evidence>
<evidence type="ECO:0000259" key="7">
    <source>
        <dbReference type="Pfam" id="PF21006"/>
    </source>
</evidence>
<keyword evidence="3 5" id="KW-0456">Lyase</keyword>
<dbReference type="Gene3D" id="2.30.30.50">
    <property type="match status" value="1"/>
</dbReference>
<dbReference type="InterPro" id="IPR049054">
    <property type="entry name" value="CN_hydtase_beta-like_N"/>
</dbReference>
<dbReference type="AlphaFoldDB" id="A0A5E4SP08"/>
<dbReference type="PIRSF" id="PIRSF001427">
    <property type="entry name" value="NHase_beta"/>
    <property type="match status" value="1"/>
</dbReference>
<dbReference type="Proteomes" id="UP000414233">
    <property type="component" value="Unassembled WGS sequence"/>
</dbReference>
<dbReference type="SUPFAM" id="SSF50090">
    <property type="entry name" value="Electron transport accessory proteins"/>
    <property type="match status" value="1"/>
</dbReference>
<dbReference type="EMBL" id="CABPRZ010000003">
    <property type="protein sequence ID" value="VVD76064.1"/>
    <property type="molecule type" value="Genomic_DNA"/>
</dbReference>
<dbReference type="OrthoDB" id="3478924at2"/>
<dbReference type="Pfam" id="PF21006">
    <property type="entry name" value="NHase_beta_N"/>
    <property type="match status" value="1"/>
</dbReference>
<evidence type="ECO:0000256" key="4">
    <source>
        <dbReference type="ARBA" id="ARBA00044877"/>
    </source>
</evidence>
<evidence type="ECO:0000313" key="8">
    <source>
        <dbReference type="EMBL" id="VVD76064.1"/>
    </source>
</evidence>
<evidence type="ECO:0000256" key="3">
    <source>
        <dbReference type="ARBA" id="ARBA00023239"/>
    </source>
</evidence>
<dbReference type="GO" id="GO:0018822">
    <property type="term" value="F:nitrile hydratase activity"/>
    <property type="evidence" value="ECO:0007669"/>
    <property type="project" value="UniProtKB-EC"/>
</dbReference>
<feature type="domain" description="Nitrile hydratase beta subunit" evidence="6">
    <location>
        <begin position="117"/>
        <end position="210"/>
    </location>
</feature>
<protein>
    <recommendedName>
        <fullName evidence="5">Nitrile hydratase subunit beta</fullName>
        <shortName evidence="5">NHase</shortName>
        <ecNumber evidence="5">4.2.1.84</ecNumber>
    </recommendedName>
</protein>
<dbReference type="NCBIfam" id="TIGR03888">
    <property type="entry name" value="nitrile_beta"/>
    <property type="match status" value="1"/>
</dbReference>
<dbReference type="Pfam" id="PF02211">
    <property type="entry name" value="NHase_beta_C"/>
    <property type="match status" value="1"/>
</dbReference>
<comment type="function">
    <text evidence="1 5">NHase catalyzes the hydration of various nitrile compounds to the corresponding amides.</text>
</comment>
<evidence type="ECO:0000256" key="5">
    <source>
        <dbReference type="PIRNR" id="PIRNR001427"/>
    </source>
</evidence>
<evidence type="ECO:0000256" key="2">
    <source>
        <dbReference type="ARBA" id="ARBA00009098"/>
    </source>
</evidence>
<dbReference type="Gene3D" id="1.10.472.20">
    <property type="entry name" value="Nitrile hydratase, beta subunit"/>
    <property type="match status" value="1"/>
</dbReference>
<dbReference type="InterPro" id="IPR003168">
    <property type="entry name" value="Nitrile_hydratase_bsu"/>
</dbReference>
<reference evidence="8 9" key="1">
    <citation type="submission" date="2019-08" db="EMBL/GenBank/DDBJ databases">
        <authorList>
            <person name="Peeters C."/>
        </authorList>
    </citation>
    <scope>NUCLEOTIDE SEQUENCE [LARGE SCALE GENOMIC DNA]</scope>
    <source>
        <strain evidence="8 9">LMG 30175</strain>
    </source>
</reference>
<sequence>MDGFHDLGGFQGFGKVPHTINSSSYKPVFKEDWEHLAYCLMFLGADHLKKFSVDEVRHAVERIDVRQHVGTRYYERYVIATATLLVEAGVLTQDELDQSLGAKFKLANPPHAQGRPALSGRPPFEVGDRVVVRDEHVTGHIRMPGYVRGKEGVILHRTTEKWPFPDTIGHGDKSAVHQPTYHVEFKVKDLWGDAADDGFVVVDLFEGYLDKVGQTSPASEIAGKQAAPRVEQGVPA</sequence>
<name>A0A5E4SP08_9BURK</name>
<dbReference type="RefSeq" id="WP_150695788.1">
    <property type="nucleotide sequence ID" value="NZ_CABPRZ010000003.1"/>
</dbReference>
<organism evidence="8 9">
    <name type="scientific">Pandoraea terrae</name>
    <dbReference type="NCBI Taxonomy" id="1537710"/>
    <lineage>
        <taxon>Bacteria</taxon>
        <taxon>Pseudomonadati</taxon>
        <taxon>Pseudomonadota</taxon>
        <taxon>Betaproteobacteria</taxon>
        <taxon>Burkholderiales</taxon>
        <taxon>Burkholderiaceae</taxon>
        <taxon>Pandoraea</taxon>
    </lineage>
</organism>